<evidence type="ECO:0000256" key="5">
    <source>
        <dbReference type="ARBA" id="ARBA00013189"/>
    </source>
</evidence>
<keyword evidence="9" id="KW-0119">Carbohydrate metabolism</keyword>
<feature type="domain" description="NAD-dependent epimerase/dehydratase" evidence="13">
    <location>
        <begin position="4"/>
        <end position="247"/>
    </location>
</feature>
<dbReference type="InterPro" id="IPR001509">
    <property type="entry name" value="Epimerase_deHydtase"/>
</dbReference>
<evidence type="ECO:0000256" key="1">
    <source>
        <dbReference type="ARBA" id="ARBA00000083"/>
    </source>
</evidence>
<evidence type="ECO:0000256" key="2">
    <source>
        <dbReference type="ARBA" id="ARBA00001911"/>
    </source>
</evidence>
<dbReference type="Pfam" id="PF01370">
    <property type="entry name" value="Epimerase"/>
    <property type="match status" value="1"/>
</dbReference>
<evidence type="ECO:0000259" key="13">
    <source>
        <dbReference type="Pfam" id="PF01370"/>
    </source>
</evidence>
<keyword evidence="8 14" id="KW-0413">Isomerase</keyword>
<evidence type="ECO:0000256" key="11">
    <source>
        <dbReference type="ARBA" id="ARBA00033067"/>
    </source>
</evidence>
<dbReference type="EMBL" id="JAHKKG010000001">
    <property type="protein sequence ID" value="MBU2662447.1"/>
    <property type="molecule type" value="Genomic_DNA"/>
</dbReference>
<evidence type="ECO:0000256" key="3">
    <source>
        <dbReference type="ARBA" id="ARBA00004947"/>
    </source>
</evidence>
<dbReference type="InterPro" id="IPR036291">
    <property type="entry name" value="NAD(P)-bd_dom_sf"/>
</dbReference>
<dbReference type="Gene3D" id="3.90.25.10">
    <property type="entry name" value="UDP-galactose 4-epimerase, domain 1"/>
    <property type="match status" value="1"/>
</dbReference>
<organism evidence="14 15">
    <name type="scientific">Paractinoplanes bogorensis</name>
    <dbReference type="NCBI Taxonomy" id="1610840"/>
    <lineage>
        <taxon>Bacteria</taxon>
        <taxon>Bacillati</taxon>
        <taxon>Actinomycetota</taxon>
        <taxon>Actinomycetes</taxon>
        <taxon>Micromonosporales</taxon>
        <taxon>Micromonosporaceae</taxon>
        <taxon>Paractinoplanes</taxon>
    </lineage>
</organism>
<gene>
    <name evidence="14" type="primary">galE</name>
    <name evidence="14" type="ORF">KOI35_02880</name>
</gene>
<name>A0ABS5YGE8_9ACTN</name>
<evidence type="ECO:0000256" key="7">
    <source>
        <dbReference type="ARBA" id="ARBA00023027"/>
    </source>
</evidence>
<comment type="cofactor">
    <cofactor evidence="2">
        <name>NAD(+)</name>
        <dbReference type="ChEBI" id="CHEBI:57540"/>
    </cofactor>
</comment>
<comment type="caution">
    <text evidence="14">The sequence shown here is derived from an EMBL/GenBank/DDBJ whole genome shotgun (WGS) entry which is preliminary data.</text>
</comment>
<comment type="pathway">
    <text evidence="3">Carbohydrate metabolism; galactose metabolism.</text>
</comment>
<evidence type="ECO:0000256" key="12">
    <source>
        <dbReference type="SAM" id="MobiDB-lite"/>
    </source>
</evidence>
<comment type="catalytic activity">
    <reaction evidence="1">
        <text>UDP-alpha-D-glucose = UDP-alpha-D-galactose</text>
        <dbReference type="Rhea" id="RHEA:22168"/>
        <dbReference type="ChEBI" id="CHEBI:58885"/>
        <dbReference type="ChEBI" id="CHEBI:66914"/>
        <dbReference type="EC" id="5.1.3.2"/>
    </reaction>
</comment>
<protein>
    <recommendedName>
        <fullName evidence="6">UDP-glucose 4-epimerase</fullName>
        <ecNumber evidence="5">5.1.3.2</ecNumber>
    </recommendedName>
    <alternativeName>
        <fullName evidence="11">Galactowaldenase</fullName>
    </alternativeName>
    <alternativeName>
        <fullName evidence="10">UDP-galactose 4-epimerase</fullName>
    </alternativeName>
</protein>
<evidence type="ECO:0000256" key="6">
    <source>
        <dbReference type="ARBA" id="ARBA00018569"/>
    </source>
</evidence>
<evidence type="ECO:0000313" key="15">
    <source>
        <dbReference type="Proteomes" id="UP001519654"/>
    </source>
</evidence>
<proteinExistence type="inferred from homology"/>
<dbReference type="EC" id="5.1.3.2" evidence="5"/>
<sequence>MTWIVTGGAGYIGAHVVRRMRAYGLDVLVFDDLSSGRAERLPGGVELVRGSITEPADVDGLFRGRRVTGVVHLAALKSVAESITEPGRYQSVNVDGMKILLYAMRESGVRRMVFASSSAVYGPPAGDVVTERSKINPGSPYGRSKLDGERLITEYGVRSVVLRQFNVVGAGPYRHAADTGTALLPTVVRALTPYGKPVLILGNAHATPDGTAVRDYVHVEDVERAYLAAIEHLARGSGAAQLIVNVGTGTGRSVRQVLEAVGAVAGRAVPFETGGPRAGDLPRVVAATGRAARRLHWKAERTFDEAVRSAVDQLPDLGATGRDALQRHRHRDVVDGPLDQAGVGQIGPAGVADQHE</sequence>
<evidence type="ECO:0000256" key="4">
    <source>
        <dbReference type="ARBA" id="ARBA00007637"/>
    </source>
</evidence>
<dbReference type="PANTHER" id="PTHR43725">
    <property type="entry name" value="UDP-GLUCOSE 4-EPIMERASE"/>
    <property type="match status" value="1"/>
</dbReference>
<dbReference type="GO" id="GO:0003978">
    <property type="term" value="F:UDP-glucose 4-epimerase activity"/>
    <property type="evidence" value="ECO:0007669"/>
    <property type="project" value="UniProtKB-EC"/>
</dbReference>
<evidence type="ECO:0000256" key="8">
    <source>
        <dbReference type="ARBA" id="ARBA00023235"/>
    </source>
</evidence>
<dbReference type="Gene3D" id="3.40.50.720">
    <property type="entry name" value="NAD(P)-binding Rossmann-like Domain"/>
    <property type="match status" value="1"/>
</dbReference>
<dbReference type="SUPFAM" id="SSF51735">
    <property type="entry name" value="NAD(P)-binding Rossmann-fold domains"/>
    <property type="match status" value="1"/>
</dbReference>
<evidence type="ECO:0000313" key="14">
    <source>
        <dbReference type="EMBL" id="MBU2662447.1"/>
    </source>
</evidence>
<evidence type="ECO:0000256" key="9">
    <source>
        <dbReference type="ARBA" id="ARBA00023277"/>
    </source>
</evidence>
<reference evidence="14 15" key="1">
    <citation type="submission" date="2021-06" db="EMBL/GenBank/DDBJ databases">
        <title>Actinoplanes lichenicola sp. nov., and Actinoplanes ovalisporus sp. nov., isolated from lichen in Thailand.</title>
        <authorList>
            <person name="Saeng-In P."/>
            <person name="Kanchanasin P."/>
            <person name="Yuki M."/>
            <person name="Kudo T."/>
            <person name="Ohkuma M."/>
            <person name="Phongsopitanun W."/>
            <person name="Tanasupawat S."/>
        </authorList>
    </citation>
    <scope>NUCLEOTIDE SEQUENCE [LARGE SCALE GENOMIC DNA]</scope>
    <source>
        <strain evidence="14 15">NBRC 110975</strain>
    </source>
</reference>
<comment type="similarity">
    <text evidence="4">Belongs to the NAD(P)-dependent epimerase/dehydratase family.</text>
</comment>
<dbReference type="PANTHER" id="PTHR43725:SF53">
    <property type="entry name" value="UDP-ARABINOSE 4-EPIMERASE 1"/>
    <property type="match status" value="1"/>
</dbReference>
<evidence type="ECO:0000256" key="10">
    <source>
        <dbReference type="ARBA" id="ARBA00031367"/>
    </source>
</evidence>
<dbReference type="InterPro" id="IPR005886">
    <property type="entry name" value="UDP_G4E"/>
</dbReference>
<dbReference type="Proteomes" id="UP001519654">
    <property type="component" value="Unassembled WGS sequence"/>
</dbReference>
<keyword evidence="7" id="KW-0520">NAD</keyword>
<accession>A0ABS5YGE8</accession>
<keyword evidence="15" id="KW-1185">Reference proteome</keyword>
<dbReference type="NCBIfam" id="TIGR01179">
    <property type="entry name" value="galE"/>
    <property type="match status" value="1"/>
</dbReference>
<feature type="region of interest" description="Disordered" evidence="12">
    <location>
        <begin position="333"/>
        <end position="356"/>
    </location>
</feature>